<protein>
    <submittedName>
        <fullName evidence="2">Uncharacterized protein</fullName>
    </submittedName>
</protein>
<organism evidence="2">
    <name type="scientific">Mycobacterium sp. (strain MCS)</name>
    <dbReference type="NCBI Taxonomy" id="164756"/>
    <lineage>
        <taxon>Bacteria</taxon>
        <taxon>Bacillati</taxon>
        <taxon>Actinomycetota</taxon>
        <taxon>Actinomycetes</taxon>
        <taxon>Mycobacteriales</taxon>
        <taxon>Mycobacteriaceae</taxon>
        <taxon>Mycobacterium</taxon>
    </lineage>
</organism>
<sequence>MEPTKSGILKFAYSRTRVTRTTISRRLTPRRLPEGRTPMPAAQLDTPTPGLLELDRNPTWFDTASQCTIVLAQPSTEPELWAEYVRGAQLSYHKHGVERALDTGALERGDDTALFCAGINQAGQVVGGVRAKGPYTAVDECHAVVEWDGQPGLTAVRKMVGDRLPFGVVEIKSAWVSDDPEQSRALTDVLARVPLHSMLLLEAQFAVATAAAYVLNRWLSSGGVLAAKIPATPYPDARYQTKMMWWDRRTYANHADPKQVSTFFAETRQVTAQLDRIGRLTSAAATV</sequence>
<name>A0A5Q5BHU4_MYCSS</name>
<reference evidence="2" key="1">
    <citation type="submission" date="2006-06" db="EMBL/GenBank/DDBJ databases">
        <title>Complete sequence of chromosome of Mycobacterium sp. MCS.</title>
        <authorList>
            <consortium name="US DOE Joint Genome Institute"/>
            <person name="Copeland A."/>
            <person name="Lucas S."/>
            <person name="Lapidus A."/>
            <person name="Barry K."/>
            <person name="Detter J.C."/>
            <person name="Glavina del Rio T."/>
            <person name="Hammon N."/>
            <person name="Israni S."/>
            <person name="Dalin E."/>
            <person name="Tice H."/>
            <person name="Pitluck S."/>
            <person name="Martinez M."/>
            <person name="Schmutz J."/>
            <person name="Larimer F."/>
            <person name="Land M."/>
            <person name="Hauser L."/>
            <person name="Kyrpides N."/>
            <person name="Kim E."/>
            <person name="Miller C.D."/>
            <person name="Hughes J.E."/>
            <person name="Anderson A.J."/>
            <person name="Sims R.C."/>
            <person name="Richardson P."/>
        </authorList>
    </citation>
    <scope>NUCLEOTIDE SEQUENCE [LARGE SCALE GENOMIC DNA]</scope>
    <source>
        <strain evidence="2">MCS</strain>
    </source>
</reference>
<gene>
    <name evidence="2" type="ordered locus">Mmcs_1750</name>
</gene>
<proteinExistence type="predicted"/>
<dbReference type="KEGG" id="mmc:Mmcs_1750"/>
<dbReference type="EMBL" id="CP000384">
    <property type="protein sequence ID" value="ABG07859.1"/>
    <property type="molecule type" value="Genomic_DNA"/>
</dbReference>
<feature type="region of interest" description="Disordered" evidence="1">
    <location>
        <begin position="29"/>
        <end position="50"/>
    </location>
</feature>
<evidence type="ECO:0000313" key="2">
    <source>
        <dbReference type="EMBL" id="ABG07859.1"/>
    </source>
</evidence>
<dbReference type="AlphaFoldDB" id="A0A5Q5BHU4"/>
<accession>A0A5Q5BHU4</accession>
<evidence type="ECO:0000256" key="1">
    <source>
        <dbReference type="SAM" id="MobiDB-lite"/>
    </source>
</evidence>